<dbReference type="EMBL" id="CP045929">
    <property type="protein sequence ID" value="QGK71930.1"/>
    <property type="molecule type" value="Genomic_DNA"/>
</dbReference>
<keyword evidence="1" id="KW-0472">Membrane</keyword>
<evidence type="ECO:0000256" key="1">
    <source>
        <dbReference type="SAM" id="Phobius"/>
    </source>
</evidence>
<keyword evidence="3" id="KW-1185">Reference proteome</keyword>
<evidence type="ECO:0000313" key="2">
    <source>
        <dbReference type="EMBL" id="QGK71930.1"/>
    </source>
</evidence>
<name>A0A5Q3QDE6_9PSEU</name>
<reference evidence="3" key="1">
    <citation type="submission" date="2019-11" db="EMBL/GenBank/DDBJ databases">
        <title>The complete genome sequence of Saccharopolyspora sp. E2A.</title>
        <authorList>
            <person name="Zhang G."/>
        </authorList>
    </citation>
    <scope>NUCLEOTIDE SEQUENCE [LARGE SCALE GENOMIC DNA]</scope>
    <source>
        <strain evidence="3">E2A</strain>
    </source>
</reference>
<evidence type="ECO:0000313" key="3">
    <source>
        <dbReference type="Proteomes" id="UP000371041"/>
    </source>
</evidence>
<dbReference type="AlphaFoldDB" id="A0A5Q3QDE6"/>
<organism evidence="2 3">
    <name type="scientific">Allosaccharopolyspora coralli</name>
    <dbReference type="NCBI Taxonomy" id="2665642"/>
    <lineage>
        <taxon>Bacteria</taxon>
        <taxon>Bacillati</taxon>
        <taxon>Actinomycetota</taxon>
        <taxon>Actinomycetes</taxon>
        <taxon>Pseudonocardiales</taxon>
        <taxon>Pseudonocardiaceae</taxon>
        <taxon>Allosaccharopolyspora</taxon>
    </lineage>
</organism>
<dbReference type="Proteomes" id="UP000371041">
    <property type="component" value="Chromosome"/>
</dbReference>
<feature type="transmembrane region" description="Helical" evidence="1">
    <location>
        <begin position="89"/>
        <end position="109"/>
    </location>
</feature>
<keyword evidence="1" id="KW-0812">Transmembrane</keyword>
<protein>
    <submittedName>
        <fullName evidence="2">Uncharacterized protein</fullName>
    </submittedName>
</protein>
<feature type="transmembrane region" description="Helical" evidence="1">
    <location>
        <begin position="56"/>
        <end position="77"/>
    </location>
</feature>
<dbReference type="KEGG" id="sace:GIY23_00465"/>
<gene>
    <name evidence="2" type="ORF">GIY23_00465</name>
</gene>
<accession>A0A5Q3QDE6</accession>
<proteinExistence type="predicted"/>
<sequence>MRNLRRDSGAPRRKRVVLADRRGVRPVQRTVVDLGERPGVGESLVRLLIRNQLRTALVLGGLAALALAGLPLLFWLLPEFAAASVFGVRLSWLLLGVLPFPFLLGIGFVSTRIAERHERDFVNLVER</sequence>
<keyword evidence="1" id="KW-1133">Transmembrane helix</keyword>